<evidence type="ECO:0000313" key="7">
    <source>
        <dbReference type="EMBL" id="OIR03740.1"/>
    </source>
</evidence>
<dbReference type="GO" id="GO:1990281">
    <property type="term" value="C:efflux pump complex"/>
    <property type="evidence" value="ECO:0007669"/>
    <property type="project" value="TreeGrafter"/>
</dbReference>
<keyword evidence="4" id="KW-0812">Transmembrane</keyword>
<gene>
    <name evidence="7" type="primary">bepC_4</name>
    <name evidence="7" type="ORF">GALL_141570</name>
</gene>
<dbReference type="PANTHER" id="PTHR30026">
    <property type="entry name" value="OUTER MEMBRANE PROTEIN TOLC"/>
    <property type="match status" value="1"/>
</dbReference>
<evidence type="ECO:0000256" key="1">
    <source>
        <dbReference type="ARBA" id="ARBA00004442"/>
    </source>
</evidence>
<dbReference type="GO" id="GO:0015288">
    <property type="term" value="F:porin activity"/>
    <property type="evidence" value="ECO:0007669"/>
    <property type="project" value="TreeGrafter"/>
</dbReference>
<dbReference type="InterPro" id="IPR051906">
    <property type="entry name" value="TolC-like"/>
</dbReference>
<name>A0A1J5SQ30_9ZZZZ</name>
<organism evidence="7">
    <name type="scientific">mine drainage metagenome</name>
    <dbReference type="NCBI Taxonomy" id="410659"/>
    <lineage>
        <taxon>unclassified sequences</taxon>
        <taxon>metagenomes</taxon>
        <taxon>ecological metagenomes</taxon>
    </lineage>
</organism>
<dbReference type="Pfam" id="PF02321">
    <property type="entry name" value="OEP"/>
    <property type="match status" value="2"/>
</dbReference>
<accession>A0A1J5SQ30</accession>
<dbReference type="EMBL" id="MLJW01000063">
    <property type="protein sequence ID" value="OIR03740.1"/>
    <property type="molecule type" value="Genomic_DNA"/>
</dbReference>
<keyword evidence="2" id="KW-0813">Transport</keyword>
<proteinExistence type="predicted"/>
<dbReference type="InterPro" id="IPR003423">
    <property type="entry name" value="OMP_efflux"/>
</dbReference>
<keyword evidence="6" id="KW-0998">Cell outer membrane</keyword>
<comment type="caution">
    <text evidence="7">The sequence shown here is derived from an EMBL/GenBank/DDBJ whole genome shotgun (WGS) entry which is preliminary data.</text>
</comment>
<dbReference type="PANTHER" id="PTHR30026:SF23">
    <property type="entry name" value="TO APRF-PUTATIVE OUTER MEMBRANE EFFLUX PROTEIN OR SECRETED ALKALINE PHOSPHATASE-RELATED"/>
    <property type="match status" value="1"/>
</dbReference>
<sequence length="501" mass="54375">MRRIVLVLACLLSVRLAAAAADAPAASTANAAPLTLDQAIREALARNYAIKVQSYGVPIARAGVTEAFGKFDVTLNGSYQHGRTNTPYLADPFSGVRPPADLAASDSSSLSLSGLSPWGLSYQIGGYVNKVDDPALSPALAITSYAGIQVTQPLLQGFGTGSALYQLRVAKTNRAISEWDFRRAVIDTVTQVIDAYSDVLFARAYLRSAQHLLSAAEQLVDENKKRFAVGAMSQFDVLSATAQVADRRQGVIAAQAGLRQTENSLKALVSDVRDPSLLAHSLSLAPFPDQSEPAIEPVRDFHTALTLRPDYQSALLSLKRGEYDQRYYRNQLLPQVDLVASAGVNGIGRNWASSEADLRSHDFPSSSVGVTVSIPLASAAERGRYRAARLRREQARAYLDKLEQDIVVAIGSAAIQVQSARQRVATTQRARELNEKMLDAEVKRLRAGTGSTFAVLYQQQQLGYAEVNEAQAEADYQKSIAEYDRQTGRTLEVHHIDLVMP</sequence>
<evidence type="ECO:0000256" key="5">
    <source>
        <dbReference type="ARBA" id="ARBA00023136"/>
    </source>
</evidence>
<dbReference type="GO" id="GO:0009279">
    <property type="term" value="C:cell outer membrane"/>
    <property type="evidence" value="ECO:0007669"/>
    <property type="project" value="UniProtKB-SubCell"/>
</dbReference>
<dbReference type="GO" id="GO:0015562">
    <property type="term" value="F:efflux transmembrane transporter activity"/>
    <property type="evidence" value="ECO:0007669"/>
    <property type="project" value="InterPro"/>
</dbReference>
<dbReference type="Gene3D" id="1.20.1600.10">
    <property type="entry name" value="Outer membrane efflux proteins (OEP)"/>
    <property type="match status" value="1"/>
</dbReference>
<keyword evidence="3" id="KW-1134">Transmembrane beta strand</keyword>
<comment type="subcellular location">
    <subcellularLocation>
        <location evidence="1">Cell outer membrane</location>
    </subcellularLocation>
</comment>
<evidence type="ECO:0000256" key="2">
    <source>
        <dbReference type="ARBA" id="ARBA00022448"/>
    </source>
</evidence>
<keyword evidence="5" id="KW-0472">Membrane</keyword>
<evidence type="ECO:0000256" key="3">
    <source>
        <dbReference type="ARBA" id="ARBA00022452"/>
    </source>
</evidence>
<evidence type="ECO:0000256" key="4">
    <source>
        <dbReference type="ARBA" id="ARBA00022692"/>
    </source>
</evidence>
<dbReference type="AlphaFoldDB" id="A0A1J5SQ30"/>
<reference evidence="7" key="1">
    <citation type="submission" date="2016-10" db="EMBL/GenBank/DDBJ databases">
        <title>Sequence of Gallionella enrichment culture.</title>
        <authorList>
            <person name="Poehlein A."/>
            <person name="Muehling M."/>
            <person name="Daniel R."/>
        </authorList>
    </citation>
    <scope>NUCLEOTIDE SEQUENCE</scope>
</reference>
<evidence type="ECO:0000256" key="6">
    <source>
        <dbReference type="ARBA" id="ARBA00023237"/>
    </source>
</evidence>
<protein>
    <submittedName>
        <fullName evidence="7">Outer membrane efflux protein BepC</fullName>
    </submittedName>
</protein>
<dbReference type="SUPFAM" id="SSF56954">
    <property type="entry name" value="Outer membrane efflux proteins (OEP)"/>
    <property type="match status" value="1"/>
</dbReference>